<evidence type="ECO:0000256" key="4">
    <source>
        <dbReference type="ARBA" id="ARBA00022989"/>
    </source>
</evidence>
<keyword evidence="6" id="KW-0653">Protein transport</keyword>
<evidence type="ECO:0000256" key="7">
    <source>
        <dbReference type="SAM" id="Phobius"/>
    </source>
</evidence>
<sequence length="456" mass="48263">MKTKMTPLVSWSVWAVGLSLVMGTVTRSHLLAGFAADKTGMSYVITALFLAGLVVSFLSAKKLHDEWGVLAHICKTNTLPQSADRNDITSVFQRLADYKEKKETVNIHTVIDTYHSKHNSRVRSVSIMAALVISMGLLGTVVGLIMSISGLGSMVENIGLSKNGMMDAMRLTFAGMGTAFYTTFFGALAGLILRAVAVSQLNSLSELCSEAAEYADANLVVKLESNEEAMNQQVTKLIASFESMQFEINALTGRISESIQDTMAAFRSSIVEVGDHAMTATREAVTGMTEQMGTFGTTIEESLAGYNTMISEAGNGVRESIGTVNDAIVRSGEALEESFGTLNTTLADSGVNVDTSFNGLSASVQQAGDTVSGSLADFKLSVDGTALELNDAVGKLHAAVCEVTGELVTMNKAKLDAEATQIAGHLSIAADSIQQFLSTKVSAANNTAEDENQKVA</sequence>
<evidence type="ECO:0000256" key="1">
    <source>
        <dbReference type="ARBA" id="ARBA00004651"/>
    </source>
</evidence>
<keyword evidence="3 7" id="KW-0812">Transmembrane</keyword>
<feature type="domain" description="MotA/TolQ/ExbB proton channel" evidence="8">
    <location>
        <begin position="100"/>
        <end position="186"/>
    </location>
</feature>
<protein>
    <submittedName>
        <fullName evidence="9">MotA/TolQ/ExbB proton channel family protein</fullName>
    </submittedName>
</protein>
<keyword evidence="6" id="KW-0813">Transport</keyword>
<keyword evidence="10" id="KW-1185">Reference proteome</keyword>
<evidence type="ECO:0000313" key="10">
    <source>
        <dbReference type="Proteomes" id="UP001290861"/>
    </source>
</evidence>
<evidence type="ECO:0000256" key="2">
    <source>
        <dbReference type="ARBA" id="ARBA00022475"/>
    </source>
</evidence>
<evidence type="ECO:0000313" key="9">
    <source>
        <dbReference type="EMBL" id="MDZ8118280.1"/>
    </source>
</evidence>
<dbReference type="RefSeq" id="WP_322608078.1">
    <property type="nucleotide sequence ID" value="NZ_JARVCO010000007.1"/>
</dbReference>
<keyword evidence="2" id="KW-1003">Cell membrane</keyword>
<organism evidence="9 10">
    <name type="scientific">Pontiella agarivorans</name>
    <dbReference type="NCBI Taxonomy" id="3038953"/>
    <lineage>
        <taxon>Bacteria</taxon>
        <taxon>Pseudomonadati</taxon>
        <taxon>Kiritimatiellota</taxon>
        <taxon>Kiritimatiellia</taxon>
        <taxon>Kiritimatiellales</taxon>
        <taxon>Pontiellaceae</taxon>
        <taxon>Pontiella</taxon>
    </lineage>
</organism>
<comment type="caution">
    <text evidence="9">The sequence shown here is derived from an EMBL/GenBank/DDBJ whole genome shotgun (WGS) entry which is preliminary data.</text>
</comment>
<feature type="transmembrane region" description="Helical" evidence="7">
    <location>
        <begin position="39"/>
        <end position="58"/>
    </location>
</feature>
<dbReference type="EMBL" id="JARVCO010000007">
    <property type="protein sequence ID" value="MDZ8118280.1"/>
    <property type="molecule type" value="Genomic_DNA"/>
</dbReference>
<dbReference type="Proteomes" id="UP001290861">
    <property type="component" value="Unassembled WGS sequence"/>
</dbReference>
<proteinExistence type="inferred from homology"/>
<keyword evidence="5 7" id="KW-0472">Membrane</keyword>
<evidence type="ECO:0000256" key="5">
    <source>
        <dbReference type="ARBA" id="ARBA00023136"/>
    </source>
</evidence>
<evidence type="ECO:0000256" key="3">
    <source>
        <dbReference type="ARBA" id="ARBA00022692"/>
    </source>
</evidence>
<keyword evidence="4 7" id="KW-1133">Transmembrane helix</keyword>
<name>A0ABU5MVN6_9BACT</name>
<feature type="transmembrane region" description="Helical" evidence="7">
    <location>
        <begin position="171"/>
        <end position="193"/>
    </location>
</feature>
<dbReference type="Pfam" id="PF01618">
    <property type="entry name" value="MotA_ExbB"/>
    <property type="match status" value="1"/>
</dbReference>
<evidence type="ECO:0000256" key="6">
    <source>
        <dbReference type="RuleBase" id="RU004057"/>
    </source>
</evidence>
<comment type="similarity">
    <text evidence="6">Belongs to the exbB/tolQ family.</text>
</comment>
<evidence type="ECO:0000259" key="8">
    <source>
        <dbReference type="Pfam" id="PF01618"/>
    </source>
</evidence>
<gene>
    <name evidence="9" type="ORF">P9H32_06515</name>
</gene>
<comment type="subcellular location">
    <subcellularLocation>
        <location evidence="1">Cell membrane</location>
        <topology evidence="1">Multi-pass membrane protein</topology>
    </subcellularLocation>
    <subcellularLocation>
        <location evidence="6">Membrane</location>
        <topology evidence="6">Multi-pass membrane protein</topology>
    </subcellularLocation>
</comment>
<dbReference type="InterPro" id="IPR002898">
    <property type="entry name" value="MotA_ExbB_proton_chnl"/>
</dbReference>
<feature type="transmembrane region" description="Helical" evidence="7">
    <location>
        <begin position="127"/>
        <end position="151"/>
    </location>
</feature>
<reference evidence="9 10" key="1">
    <citation type="journal article" date="2024" name="Appl. Environ. Microbiol.">
        <title>Pontiella agarivorans sp. nov., a novel marine anaerobic bacterium capable of degrading macroalgal polysaccharides and fixing nitrogen.</title>
        <authorList>
            <person name="Liu N."/>
            <person name="Kivenson V."/>
            <person name="Peng X."/>
            <person name="Cui Z."/>
            <person name="Lankiewicz T.S."/>
            <person name="Gosselin K.M."/>
            <person name="English C.J."/>
            <person name="Blair E.M."/>
            <person name="O'Malley M.A."/>
            <person name="Valentine D.L."/>
        </authorList>
    </citation>
    <scope>NUCLEOTIDE SEQUENCE [LARGE SCALE GENOMIC DNA]</scope>
    <source>
        <strain evidence="9 10">NLcol2</strain>
    </source>
</reference>
<accession>A0ABU5MVN6</accession>